<evidence type="ECO:0000313" key="4">
    <source>
        <dbReference type="Proteomes" id="UP001168540"/>
    </source>
</evidence>
<dbReference type="EMBL" id="JAUEDK010000006">
    <property type="protein sequence ID" value="MDN0074306.1"/>
    <property type="molecule type" value="Genomic_DNA"/>
</dbReference>
<dbReference type="InterPro" id="IPR050272">
    <property type="entry name" value="Isochorismatase-like_hydrls"/>
</dbReference>
<dbReference type="PANTHER" id="PTHR43540">
    <property type="entry name" value="PEROXYUREIDOACRYLATE/UREIDOACRYLATE AMIDOHYDROLASE-RELATED"/>
    <property type="match status" value="1"/>
</dbReference>
<dbReference type="Pfam" id="PF00857">
    <property type="entry name" value="Isochorismatase"/>
    <property type="match status" value="1"/>
</dbReference>
<gene>
    <name evidence="3" type="ORF">QU481_05295</name>
</gene>
<dbReference type="RefSeq" id="WP_289828861.1">
    <property type="nucleotide sequence ID" value="NZ_JAUEDK010000006.1"/>
</dbReference>
<reference evidence="3" key="1">
    <citation type="submission" date="2023-06" db="EMBL/GenBank/DDBJ databases">
        <authorList>
            <person name="Zhang S."/>
        </authorList>
    </citation>
    <scope>NUCLEOTIDE SEQUENCE</scope>
    <source>
        <strain evidence="3">SG2303</strain>
    </source>
</reference>
<dbReference type="GO" id="GO:0016787">
    <property type="term" value="F:hydrolase activity"/>
    <property type="evidence" value="ECO:0007669"/>
    <property type="project" value="UniProtKB-KW"/>
</dbReference>
<dbReference type="SUPFAM" id="SSF52499">
    <property type="entry name" value="Isochorismatase-like hydrolases"/>
    <property type="match status" value="1"/>
</dbReference>
<evidence type="ECO:0000259" key="2">
    <source>
        <dbReference type="Pfam" id="PF00857"/>
    </source>
</evidence>
<dbReference type="InterPro" id="IPR000868">
    <property type="entry name" value="Isochorismatase-like_dom"/>
</dbReference>
<dbReference type="Proteomes" id="UP001168540">
    <property type="component" value="Unassembled WGS sequence"/>
</dbReference>
<proteinExistence type="predicted"/>
<feature type="domain" description="Isochorismatase-like" evidence="2">
    <location>
        <begin position="8"/>
        <end position="177"/>
    </location>
</feature>
<evidence type="ECO:0000313" key="3">
    <source>
        <dbReference type="EMBL" id="MDN0074306.1"/>
    </source>
</evidence>
<sequence>MSTTSPPALLIIDMQRAIDHPSWGVRNNPHAEHRLLALLQHWRELGYPVVHIRHDSREEGSYYRPGQPWHAFKAGFSPLDDETVFAKQVNSAFIGTELEAWLRERDIDTLVVGGVITNNSVEATVRMAGNLGFNVFLAADGCYTFEHTDLTGRHWNAEDIHQLSLANLHGEYCTVSDSDSLLAMFQ</sequence>
<keyword evidence="4" id="KW-1185">Reference proteome</keyword>
<comment type="caution">
    <text evidence="3">The sequence shown here is derived from an EMBL/GenBank/DDBJ whole genome shotgun (WGS) entry which is preliminary data.</text>
</comment>
<name>A0ABT7XKJ8_9NEIS</name>
<dbReference type="Gene3D" id="3.40.50.850">
    <property type="entry name" value="Isochorismatase-like"/>
    <property type="match status" value="1"/>
</dbReference>
<dbReference type="InterPro" id="IPR036380">
    <property type="entry name" value="Isochorismatase-like_sf"/>
</dbReference>
<evidence type="ECO:0000256" key="1">
    <source>
        <dbReference type="ARBA" id="ARBA00022801"/>
    </source>
</evidence>
<protein>
    <submittedName>
        <fullName evidence="3">Cysteine hydrolase family protein</fullName>
        <ecNumber evidence="3">3.-.-.-</ecNumber>
    </submittedName>
</protein>
<accession>A0ABT7XKJ8</accession>
<dbReference type="CDD" id="cd01014">
    <property type="entry name" value="nicotinamidase_related"/>
    <property type="match status" value="1"/>
</dbReference>
<dbReference type="EC" id="3.-.-.-" evidence="3"/>
<keyword evidence="1 3" id="KW-0378">Hydrolase</keyword>
<dbReference type="PANTHER" id="PTHR43540:SF1">
    <property type="entry name" value="ISOCHORISMATASE HYDROLASE"/>
    <property type="match status" value="1"/>
</dbReference>
<organism evidence="3 4">
    <name type="scientific">Crenobacter oryzisoli</name>
    <dbReference type="NCBI Taxonomy" id="3056844"/>
    <lineage>
        <taxon>Bacteria</taxon>
        <taxon>Pseudomonadati</taxon>
        <taxon>Pseudomonadota</taxon>
        <taxon>Betaproteobacteria</taxon>
        <taxon>Neisseriales</taxon>
        <taxon>Neisseriaceae</taxon>
        <taxon>Crenobacter</taxon>
    </lineage>
</organism>